<proteinExistence type="predicted"/>
<gene>
    <name evidence="2" type="ORF">PAC_11320</name>
</gene>
<keyword evidence="3" id="KW-1185">Reference proteome</keyword>
<accession>A0A1L7X8S9</accession>
<feature type="compositionally biased region" description="Low complexity" evidence="1">
    <location>
        <begin position="13"/>
        <end position="49"/>
    </location>
</feature>
<evidence type="ECO:0000256" key="1">
    <source>
        <dbReference type="SAM" id="MobiDB-lite"/>
    </source>
</evidence>
<evidence type="ECO:0000313" key="3">
    <source>
        <dbReference type="Proteomes" id="UP000184330"/>
    </source>
</evidence>
<dbReference type="AlphaFoldDB" id="A0A1L7X8S9"/>
<name>A0A1L7X8S9_9HELO</name>
<sequence>MSIFEDYDDEKLYSYPSPSYTPTHSKHSSYSSTSSTNTSTLSLALSSYPEKYDESDPPPYTHIFYNTIDDKPLPPLPESWRRRERKVRFVTEKPLPPLPAGRDGPARRRPERKGSREGEYAWWTKRWSMSDKDYERAAKEKEIGVRSGVVLGKFKEEF</sequence>
<organism evidence="2 3">
    <name type="scientific">Phialocephala subalpina</name>
    <dbReference type="NCBI Taxonomy" id="576137"/>
    <lineage>
        <taxon>Eukaryota</taxon>
        <taxon>Fungi</taxon>
        <taxon>Dikarya</taxon>
        <taxon>Ascomycota</taxon>
        <taxon>Pezizomycotina</taxon>
        <taxon>Leotiomycetes</taxon>
        <taxon>Helotiales</taxon>
        <taxon>Mollisiaceae</taxon>
        <taxon>Phialocephala</taxon>
        <taxon>Phialocephala fortinii species complex</taxon>
    </lineage>
</organism>
<dbReference type="OrthoDB" id="3562279at2759"/>
<reference evidence="2 3" key="1">
    <citation type="submission" date="2016-03" db="EMBL/GenBank/DDBJ databases">
        <authorList>
            <person name="Ploux O."/>
        </authorList>
    </citation>
    <scope>NUCLEOTIDE SEQUENCE [LARGE SCALE GENOMIC DNA]</scope>
    <source>
        <strain evidence="2 3">UAMH 11012</strain>
    </source>
</reference>
<dbReference type="Proteomes" id="UP000184330">
    <property type="component" value="Unassembled WGS sequence"/>
</dbReference>
<dbReference type="EMBL" id="FJOG01000018">
    <property type="protein sequence ID" value="CZR61424.1"/>
    <property type="molecule type" value="Genomic_DNA"/>
</dbReference>
<evidence type="ECO:0000313" key="2">
    <source>
        <dbReference type="EMBL" id="CZR61424.1"/>
    </source>
</evidence>
<feature type="compositionally biased region" description="Basic and acidic residues" evidence="1">
    <location>
        <begin position="104"/>
        <end position="117"/>
    </location>
</feature>
<protein>
    <submittedName>
        <fullName evidence="2">Uncharacterized protein</fullName>
    </submittedName>
</protein>
<feature type="region of interest" description="Disordered" evidence="1">
    <location>
        <begin position="1"/>
        <end position="117"/>
    </location>
</feature>